<dbReference type="Proteomes" id="UP000011885">
    <property type="component" value="Unassembled WGS sequence"/>
</dbReference>
<keyword evidence="4" id="KW-1185">Reference proteome</keyword>
<dbReference type="SUPFAM" id="SSF52317">
    <property type="entry name" value="Class I glutamine amidotransferase-like"/>
    <property type="match status" value="1"/>
</dbReference>
<dbReference type="PATRIC" id="fig|1263870.3.peg.847"/>
<feature type="region of interest" description="Disordered" evidence="1">
    <location>
        <begin position="421"/>
        <end position="440"/>
    </location>
</feature>
<dbReference type="Gene3D" id="3.40.50.880">
    <property type="match status" value="1"/>
</dbReference>
<feature type="transmembrane region" description="Helical" evidence="2">
    <location>
        <begin position="613"/>
        <end position="632"/>
    </location>
</feature>
<proteinExistence type="predicted"/>
<organism evidence="3 4">
    <name type="scientific">Rhodopirellula sallentina SM41</name>
    <dbReference type="NCBI Taxonomy" id="1263870"/>
    <lineage>
        <taxon>Bacteria</taxon>
        <taxon>Pseudomonadati</taxon>
        <taxon>Planctomycetota</taxon>
        <taxon>Planctomycetia</taxon>
        <taxon>Pirellulales</taxon>
        <taxon>Pirellulaceae</taxon>
        <taxon>Rhodopirellula</taxon>
    </lineage>
</organism>
<feature type="compositionally biased region" description="Low complexity" evidence="1">
    <location>
        <begin position="509"/>
        <end position="520"/>
    </location>
</feature>
<evidence type="ECO:0000313" key="4">
    <source>
        <dbReference type="Proteomes" id="UP000011885"/>
    </source>
</evidence>
<keyword evidence="2" id="KW-1133">Transmembrane helix</keyword>
<reference evidence="3 4" key="1">
    <citation type="journal article" date="2013" name="Mar. Genomics">
        <title>Expression of sulfatases in Rhodopirellula baltica and the diversity of sulfatases in the genus Rhodopirellula.</title>
        <authorList>
            <person name="Wegner C.E."/>
            <person name="Richter-Heitmann T."/>
            <person name="Klindworth A."/>
            <person name="Klockow C."/>
            <person name="Richter M."/>
            <person name="Achstetter T."/>
            <person name="Glockner F.O."/>
            <person name="Harder J."/>
        </authorList>
    </citation>
    <scope>NUCLEOTIDE SEQUENCE [LARGE SCALE GENOMIC DNA]</scope>
    <source>
        <strain evidence="3 4">SM41</strain>
    </source>
</reference>
<sequence>MVHPDTDVCHHRHRWWWMLVLLPLIVGCDGCRFNQGSEEDAEQLKQKLPDITSRPPQAYPMSRPDAGNNNQINGAVKPGHWISAEFTIRSNGEDRRGVVQSRAKVNRSRISLDDEIAAGLAEAEIPESIIVRRPAVLPKGQRRRLDTRLLVPTNGSRTFESVQFTGELISNDTAGRYGLQESRFAALQAQTYFFVILTDRPERFTRLQTSNWATPFRSEQEFAIKGDNYRIVIPPTQGVIPIAETALDWTSTAVLLWDDVPVNALTMGQRTAVLDWLHFGGTLIVNGPAGADSLADRAFRELMPIASDGVEELDTDAAKTFLRSHNVDTDLSVAYATSAVEQNQGQVAVSGEKRPDAMEVGEGGLLAEKRAGRGRVVQCRVDLMSEWLTSWQSYDSFFNSAVLARPPRVFSLSEPTAFMNSISSTTDSQPDDAEGSANPTEDALDELATLPPVRQTFVGVESEAVSPSINTSVRFFSRDSRMPGRVVDNIAADTPAADKADPDTEEPQDAVADHPAAPDDQPGEITDGSNTTVDTNAIASLAPWISADVWAHPVTGLGGWKNDSPMVAWGREQLQQEIGLSIPDSALVFRSLLIYLLVLIPINYVVFRLLGRLEWAWLAVVPLAILGALWVARAAQLDVGFARSRNELAMLELPKDYSRGHLTRVIGLYNSLASRYRVDFATADAAIEVVRLRGSDKDNEANLFGQTDPEMQFGFENGPSLNNISVGSNSYGVLHTEQIIDIDGPIGIQDVAPENQSDIENDGSIDRKYLTNDSSLELLDVIVVQRDAEGTIRLASLGTLSSGSRQQIRLNPASNLVIPDGLPMGLTEWIQRLLSPGIIPPNSARLIARVETPLGELSITPDCKQVRSQTLVFAHLAMPPRPPALHDVNLVRDLIRPRQ</sequence>
<accession>M5U969</accession>
<evidence type="ECO:0000256" key="2">
    <source>
        <dbReference type="SAM" id="Phobius"/>
    </source>
</evidence>
<evidence type="ECO:0000313" key="3">
    <source>
        <dbReference type="EMBL" id="EMI57819.1"/>
    </source>
</evidence>
<name>M5U969_9BACT</name>
<feature type="region of interest" description="Disordered" evidence="1">
    <location>
        <begin position="42"/>
        <end position="68"/>
    </location>
</feature>
<evidence type="ECO:0000256" key="1">
    <source>
        <dbReference type="SAM" id="MobiDB-lite"/>
    </source>
</evidence>
<gene>
    <name evidence="3" type="ORF">RSSM_00778</name>
</gene>
<feature type="transmembrane region" description="Helical" evidence="2">
    <location>
        <begin position="587"/>
        <end position="606"/>
    </location>
</feature>
<keyword evidence="2" id="KW-0472">Membrane</keyword>
<comment type="caution">
    <text evidence="3">The sequence shown here is derived from an EMBL/GenBank/DDBJ whole genome shotgun (WGS) entry which is preliminary data.</text>
</comment>
<dbReference type="AlphaFoldDB" id="M5U969"/>
<dbReference type="EMBL" id="ANOH01000065">
    <property type="protein sequence ID" value="EMI57819.1"/>
    <property type="molecule type" value="Genomic_DNA"/>
</dbReference>
<dbReference type="InterPro" id="IPR029062">
    <property type="entry name" value="Class_I_gatase-like"/>
</dbReference>
<keyword evidence="2" id="KW-0812">Transmembrane</keyword>
<feature type="region of interest" description="Disordered" evidence="1">
    <location>
        <begin position="494"/>
        <end position="531"/>
    </location>
</feature>
<protein>
    <submittedName>
        <fullName evidence="3">Putative membrane protein</fullName>
    </submittedName>
</protein>